<proteinExistence type="predicted"/>
<feature type="compositionally biased region" description="Polar residues" evidence="1">
    <location>
        <begin position="28"/>
        <end position="38"/>
    </location>
</feature>
<evidence type="ECO:0000256" key="1">
    <source>
        <dbReference type="SAM" id="MobiDB-lite"/>
    </source>
</evidence>
<evidence type="ECO:0008006" key="4">
    <source>
        <dbReference type="Google" id="ProtNLM"/>
    </source>
</evidence>
<gene>
    <name evidence="2" type="ORF">ILUMI_20183</name>
</gene>
<keyword evidence="3" id="KW-1185">Reference proteome</keyword>
<dbReference type="PANTHER" id="PTHR45749:SF21">
    <property type="entry name" value="DUF4371 DOMAIN-CONTAINING PROTEIN"/>
    <property type="match status" value="1"/>
</dbReference>
<dbReference type="OrthoDB" id="10051013at2759"/>
<feature type="compositionally biased region" description="Polar residues" evidence="1">
    <location>
        <begin position="193"/>
        <end position="205"/>
    </location>
</feature>
<dbReference type="Proteomes" id="UP000801492">
    <property type="component" value="Unassembled WGS sequence"/>
</dbReference>
<sequence length="298" mass="33702">MHKLLQEQYTEEIEKPKIDLVPNPPEIVTSNSKPSSDTTVERGSMNAVSSETDFDVNSMTNSLTIEFRNDYFDIENVKTDQLKVLDANTRKEILTSVWVPKKPFGVYCKPCCLFFYEGVGKAGHKDPGKLVTSSFRDWKKANKAFVKHTSKQYHKSCVIKAKAFLEVSAGKCQNIMSQLETQRVGEKEKKPSGYSTNNRNNSSLRGTRRQDSGPLALEKPERKDGKFSALLRFRANSGDEDLKRHVISSRKNATFMSPDIQNEIIQICSEIVTKEIMKKVNKVNCFTLLADVSGTEQF</sequence>
<evidence type="ECO:0000313" key="3">
    <source>
        <dbReference type="Proteomes" id="UP000801492"/>
    </source>
</evidence>
<feature type="region of interest" description="Disordered" evidence="1">
    <location>
        <begin position="20"/>
        <end position="47"/>
    </location>
</feature>
<protein>
    <recommendedName>
        <fullName evidence="4">TTF-type domain-containing protein</fullName>
    </recommendedName>
</protein>
<evidence type="ECO:0000313" key="2">
    <source>
        <dbReference type="EMBL" id="KAF2885990.1"/>
    </source>
</evidence>
<feature type="region of interest" description="Disordered" evidence="1">
    <location>
        <begin position="181"/>
        <end position="219"/>
    </location>
</feature>
<dbReference type="AlphaFoldDB" id="A0A8K0FZ59"/>
<organism evidence="2 3">
    <name type="scientific">Ignelater luminosus</name>
    <name type="common">Cucubano</name>
    <name type="synonym">Pyrophorus luminosus</name>
    <dbReference type="NCBI Taxonomy" id="2038154"/>
    <lineage>
        <taxon>Eukaryota</taxon>
        <taxon>Metazoa</taxon>
        <taxon>Ecdysozoa</taxon>
        <taxon>Arthropoda</taxon>
        <taxon>Hexapoda</taxon>
        <taxon>Insecta</taxon>
        <taxon>Pterygota</taxon>
        <taxon>Neoptera</taxon>
        <taxon>Endopterygota</taxon>
        <taxon>Coleoptera</taxon>
        <taxon>Polyphaga</taxon>
        <taxon>Elateriformia</taxon>
        <taxon>Elateroidea</taxon>
        <taxon>Elateridae</taxon>
        <taxon>Agrypninae</taxon>
        <taxon>Pyrophorini</taxon>
        <taxon>Ignelater</taxon>
    </lineage>
</organism>
<dbReference type="PANTHER" id="PTHR45749">
    <property type="match status" value="1"/>
</dbReference>
<accession>A0A8K0FZ59</accession>
<dbReference type="EMBL" id="VTPC01088963">
    <property type="protein sequence ID" value="KAF2885990.1"/>
    <property type="molecule type" value="Genomic_DNA"/>
</dbReference>
<name>A0A8K0FZ59_IGNLU</name>
<comment type="caution">
    <text evidence="2">The sequence shown here is derived from an EMBL/GenBank/DDBJ whole genome shotgun (WGS) entry which is preliminary data.</text>
</comment>
<reference evidence="2" key="1">
    <citation type="submission" date="2019-08" db="EMBL/GenBank/DDBJ databases">
        <title>The genome of the North American firefly Photinus pyralis.</title>
        <authorList>
            <consortium name="Photinus pyralis genome working group"/>
            <person name="Fallon T.R."/>
            <person name="Sander Lower S.E."/>
            <person name="Weng J.-K."/>
        </authorList>
    </citation>
    <scope>NUCLEOTIDE SEQUENCE</scope>
    <source>
        <strain evidence="2">TRF0915ILg1</strain>
        <tissue evidence="2">Whole body</tissue>
    </source>
</reference>